<comment type="caution">
    <text evidence="3">The sequence shown here is derived from an EMBL/GenBank/DDBJ whole genome shotgun (WGS) entry which is preliminary data.</text>
</comment>
<dbReference type="InterPro" id="IPR008928">
    <property type="entry name" value="6-hairpin_glycosidase_sf"/>
</dbReference>
<name>A0ABW1X2L5_9ACTN</name>
<evidence type="ECO:0000313" key="4">
    <source>
        <dbReference type="Proteomes" id="UP001596266"/>
    </source>
</evidence>
<gene>
    <name evidence="3" type="ORF">ACFP57_09890</name>
</gene>
<keyword evidence="4" id="KW-1185">Reference proteome</keyword>
<organism evidence="3 4">
    <name type="scientific">Luteococcus sanguinis</name>
    <dbReference type="NCBI Taxonomy" id="174038"/>
    <lineage>
        <taxon>Bacteria</taxon>
        <taxon>Bacillati</taxon>
        <taxon>Actinomycetota</taxon>
        <taxon>Actinomycetes</taxon>
        <taxon>Propionibacteriales</taxon>
        <taxon>Propionibacteriaceae</taxon>
        <taxon>Luteococcus</taxon>
    </lineage>
</organism>
<dbReference type="RefSeq" id="WP_343886536.1">
    <property type="nucleotide sequence ID" value="NZ_BAAAKI010000016.1"/>
</dbReference>
<dbReference type="InterPro" id="IPR032856">
    <property type="entry name" value="GDE_N_bis"/>
</dbReference>
<evidence type="ECO:0000313" key="3">
    <source>
        <dbReference type="EMBL" id="MFC6397288.1"/>
    </source>
</evidence>
<protein>
    <submittedName>
        <fullName evidence="3">Glycogen debranching N-terminal domain-containing protein</fullName>
    </submittedName>
</protein>
<evidence type="ECO:0000259" key="1">
    <source>
        <dbReference type="Pfam" id="PF14742"/>
    </source>
</evidence>
<dbReference type="Gene3D" id="1.50.10.10">
    <property type="match status" value="1"/>
</dbReference>
<feature type="domain" description="Putative glycogen debranching enzyme N-terminal" evidence="1">
    <location>
        <begin position="13"/>
        <end position="201"/>
    </location>
</feature>
<dbReference type="Proteomes" id="UP001596266">
    <property type="component" value="Unassembled WGS sequence"/>
</dbReference>
<feature type="domain" description="Mannosylglycerate hydrolase MGH1-like glycoside hydrolase" evidence="2">
    <location>
        <begin position="274"/>
        <end position="592"/>
    </location>
</feature>
<sequence length="643" mass="68458">MVNQPFLSGRSALVAAPLQAWSQLDGQADASAPHGGIDGVHCGDERVLSAMVLGCTSHEMEHVNTSEPGGGSATYGHVLRTPELGVDPALVLTRHREVTTTRVRERLVLTTAATSEQVVELRATLRADSTSMMSLKGGEQGPAASVPVANHAEELTWGWRDEGTRCRLTVQGGTLHSSADGVVELSWTVPMAARDEREVGWALEVSDASLPFVADDSAPLLAPTSTDPRVRQLLDTSFRDINGLRMRRPGSSDPFLAAGAPWYFTLFGRDSLIAARNLVTHDASIAIGTLRTLAALQGRTIDRESAEQPGKILHEVRKQTLELDVSHQGQDPAGSAISLPPIYYGTIDATPLWVMLLADVAATGRTDVAAELAEPLRAALGWLLDHADADGDAFLEYVDETGHGLANQGWKDSGDSVRFADGSLASAPVALCEVQGYAHAALVLGADLVDGLAGSDDAALATRCREQASVLADRFRESFWTRDELGRYPVLALDGAKQQVDGVASNMGHLLGTGILTHDEAATVVRRLMDPTMRSGHGIRTLSTTNAGYWPLGYHVGSVWAHDTAFIVDGMLREGFVDEAAELASELLRAAEGFGMRLPELFSGLPADEAFPPQPYPASCHPQAWAATSSVVIARALDGHSTD</sequence>
<evidence type="ECO:0000259" key="2">
    <source>
        <dbReference type="Pfam" id="PF22422"/>
    </source>
</evidence>
<dbReference type="Pfam" id="PF22422">
    <property type="entry name" value="MGH1-like_GH"/>
    <property type="match status" value="1"/>
</dbReference>
<dbReference type="SUPFAM" id="SSF48208">
    <property type="entry name" value="Six-hairpin glycosidases"/>
    <property type="match status" value="1"/>
</dbReference>
<accession>A0ABW1X2L5</accession>
<dbReference type="EMBL" id="JBHSUA010000019">
    <property type="protein sequence ID" value="MFC6397288.1"/>
    <property type="molecule type" value="Genomic_DNA"/>
</dbReference>
<dbReference type="Pfam" id="PF14742">
    <property type="entry name" value="GDE_N_bis"/>
    <property type="match status" value="1"/>
</dbReference>
<dbReference type="InterPro" id="IPR012341">
    <property type="entry name" value="6hp_glycosidase-like_sf"/>
</dbReference>
<dbReference type="InterPro" id="IPR054491">
    <property type="entry name" value="MGH1-like_GH"/>
</dbReference>
<reference evidence="4" key="1">
    <citation type="journal article" date="2019" name="Int. J. Syst. Evol. Microbiol.">
        <title>The Global Catalogue of Microorganisms (GCM) 10K type strain sequencing project: providing services to taxonomists for standard genome sequencing and annotation.</title>
        <authorList>
            <consortium name="The Broad Institute Genomics Platform"/>
            <consortium name="The Broad Institute Genome Sequencing Center for Infectious Disease"/>
            <person name="Wu L."/>
            <person name="Ma J."/>
        </authorList>
    </citation>
    <scope>NUCLEOTIDE SEQUENCE [LARGE SCALE GENOMIC DNA]</scope>
    <source>
        <strain evidence="4">CGMCC 1.15277</strain>
    </source>
</reference>
<proteinExistence type="predicted"/>